<dbReference type="GO" id="GO:0003724">
    <property type="term" value="F:RNA helicase activity"/>
    <property type="evidence" value="ECO:0007669"/>
    <property type="project" value="InterPro"/>
</dbReference>
<evidence type="ECO:0000256" key="4">
    <source>
        <dbReference type="ARBA" id="ARBA00022840"/>
    </source>
</evidence>
<dbReference type="GO" id="GO:0005829">
    <property type="term" value="C:cytosol"/>
    <property type="evidence" value="ECO:0007669"/>
    <property type="project" value="TreeGrafter"/>
</dbReference>
<feature type="compositionally biased region" description="Basic and acidic residues" evidence="7">
    <location>
        <begin position="502"/>
        <end position="517"/>
    </location>
</feature>
<feature type="domain" description="Helicase C-terminal" evidence="9">
    <location>
        <begin position="298"/>
        <end position="442"/>
    </location>
</feature>
<dbReference type="InterPro" id="IPR014001">
    <property type="entry name" value="Helicase_ATP-bd"/>
</dbReference>
<dbReference type="Proteomes" id="UP000433101">
    <property type="component" value="Unassembled WGS sequence"/>
</dbReference>
<feature type="compositionally biased region" description="Basic and acidic residues" evidence="7">
    <location>
        <begin position="474"/>
        <end position="488"/>
    </location>
</feature>
<feature type="short sequence motif" description="Q motif" evidence="6">
    <location>
        <begin position="62"/>
        <end position="90"/>
    </location>
</feature>
<evidence type="ECO:0000313" key="12">
    <source>
        <dbReference type="Proteomes" id="UP000433101"/>
    </source>
</evidence>
<dbReference type="Pfam" id="PF00270">
    <property type="entry name" value="DEAD"/>
    <property type="match status" value="1"/>
</dbReference>
<dbReference type="Gene3D" id="3.40.50.300">
    <property type="entry name" value="P-loop containing nucleotide triphosphate hydrolases"/>
    <property type="match status" value="2"/>
</dbReference>
<keyword evidence="12" id="KW-1185">Reference proteome</keyword>
<evidence type="ECO:0000256" key="6">
    <source>
        <dbReference type="PROSITE-ProRule" id="PRU00552"/>
    </source>
</evidence>
<dbReference type="InterPro" id="IPR014014">
    <property type="entry name" value="RNA_helicase_DEAD_Q_motif"/>
</dbReference>
<dbReference type="GO" id="GO:0003676">
    <property type="term" value="F:nucleic acid binding"/>
    <property type="evidence" value="ECO:0007669"/>
    <property type="project" value="InterPro"/>
</dbReference>
<dbReference type="SMART" id="SM00487">
    <property type="entry name" value="DEXDc"/>
    <property type="match status" value="1"/>
</dbReference>
<dbReference type="EMBL" id="WUMV01000003">
    <property type="protein sequence ID" value="MXN64690.1"/>
    <property type="molecule type" value="Genomic_DNA"/>
</dbReference>
<sequence>MSRPAGLYGRLPPLISYGASFTRGLFPSATPRKRAGARVSFALRLERTRSCQPAKPERTHLTDFHSLGLARPILLALDGADYSTPTPIQAQSIPLVLEGRDLLGIAQTGTGKTAAFSLPMIDRLLATNIRPSPRGTRGLVLAPTRELADQIAKNIRKYAAKARMHVNVVIGGVPIGRQIRMMSRGLDILVATPGRLLDLYDRQALHFDDLEFFVLDEADQMMDLGFIHALKRIAALLPKERQSLFFSATMPKEIADLAASFLTDPAQVAVAPASTTVERVSQAVAHVPAGRKPGVLGDILAADEVTRAIVFTRTKRGADRVSRTLEEKGIPAVAIHGNKSQGQRQKALAGFSSGRLKVLVATDIAARGIDIGGVSHVVNYEMPDVPETYVHRIGRTARAGASGQAISLVSADERGQLRAIERLTKMPLDVMAGFEPQPGEESEPRGRNAGRGRGPSRPNGGNARNGKPQGNRSRNGEARGKGFSDKEGGFGSRSRKPAASGRPDRRQRSAEGERAGR</sequence>
<dbReference type="AlphaFoldDB" id="A0A7X3LTE3"/>
<dbReference type="GO" id="GO:0005524">
    <property type="term" value="F:ATP binding"/>
    <property type="evidence" value="ECO:0007669"/>
    <property type="project" value="UniProtKB-KW"/>
</dbReference>
<dbReference type="InterPro" id="IPR050079">
    <property type="entry name" value="DEAD_box_RNA_helicase"/>
</dbReference>
<evidence type="ECO:0000259" key="8">
    <source>
        <dbReference type="PROSITE" id="PS51192"/>
    </source>
</evidence>
<dbReference type="InterPro" id="IPR027417">
    <property type="entry name" value="P-loop_NTPase"/>
</dbReference>
<feature type="compositionally biased region" description="Low complexity" evidence="7">
    <location>
        <begin position="455"/>
        <end position="466"/>
    </location>
</feature>
<dbReference type="GO" id="GO:0016787">
    <property type="term" value="F:hydrolase activity"/>
    <property type="evidence" value="ECO:0007669"/>
    <property type="project" value="UniProtKB-KW"/>
</dbReference>
<evidence type="ECO:0000313" key="11">
    <source>
        <dbReference type="EMBL" id="MXN64690.1"/>
    </source>
</evidence>
<keyword evidence="1" id="KW-0547">Nucleotide-binding</keyword>
<keyword evidence="2" id="KW-0378">Hydrolase</keyword>
<name>A0A7X3LTE3_9HYPH</name>
<dbReference type="CDD" id="cd00268">
    <property type="entry name" value="DEADc"/>
    <property type="match status" value="1"/>
</dbReference>
<reference evidence="11 12" key="1">
    <citation type="submission" date="2019-12" db="EMBL/GenBank/DDBJ databases">
        <authorList>
            <person name="Li M."/>
        </authorList>
    </citation>
    <scope>NUCLEOTIDE SEQUENCE [LARGE SCALE GENOMIC DNA]</scope>
    <source>
        <strain evidence="11 12">GBMRC 2046</strain>
    </source>
</reference>
<dbReference type="Pfam" id="PF00271">
    <property type="entry name" value="Helicase_C"/>
    <property type="match status" value="1"/>
</dbReference>
<evidence type="ECO:0000259" key="9">
    <source>
        <dbReference type="PROSITE" id="PS51194"/>
    </source>
</evidence>
<dbReference type="InterPro" id="IPR044742">
    <property type="entry name" value="DEAD/DEAH_RhlB"/>
</dbReference>
<comment type="caution">
    <text evidence="11">The sequence shown here is derived from an EMBL/GenBank/DDBJ whole genome shotgun (WGS) entry which is preliminary data.</text>
</comment>
<dbReference type="InterPro" id="IPR001650">
    <property type="entry name" value="Helicase_C-like"/>
</dbReference>
<dbReference type="PROSITE" id="PS51195">
    <property type="entry name" value="Q_MOTIF"/>
    <property type="match status" value="1"/>
</dbReference>
<evidence type="ECO:0000256" key="2">
    <source>
        <dbReference type="ARBA" id="ARBA00022801"/>
    </source>
</evidence>
<feature type="domain" description="DEAD-box RNA helicase Q" evidence="10">
    <location>
        <begin position="62"/>
        <end position="90"/>
    </location>
</feature>
<proteinExistence type="inferred from homology"/>
<dbReference type="CDD" id="cd18787">
    <property type="entry name" value="SF2_C_DEAD"/>
    <property type="match status" value="1"/>
</dbReference>
<evidence type="ECO:0000259" key="10">
    <source>
        <dbReference type="PROSITE" id="PS51195"/>
    </source>
</evidence>
<organism evidence="11 12">
    <name type="scientific">Stappia sediminis</name>
    <dbReference type="NCBI Taxonomy" id="2692190"/>
    <lineage>
        <taxon>Bacteria</taxon>
        <taxon>Pseudomonadati</taxon>
        <taxon>Pseudomonadota</taxon>
        <taxon>Alphaproteobacteria</taxon>
        <taxon>Hyphomicrobiales</taxon>
        <taxon>Stappiaceae</taxon>
        <taxon>Stappia</taxon>
    </lineage>
</organism>
<dbReference type="PROSITE" id="PS51192">
    <property type="entry name" value="HELICASE_ATP_BIND_1"/>
    <property type="match status" value="1"/>
</dbReference>
<comment type="similarity">
    <text evidence="5">Belongs to the DEAD box helicase family.</text>
</comment>
<protein>
    <submittedName>
        <fullName evidence="11">DEAD/DEAH box helicase</fullName>
    </submittedName>
</protein>
<evidence type="ECO:0000256" key="1">
    <source>
        <dbReference type="ARBA" id="ARBA00022741"/>
    </source>
</evidence>
<evidence type="ECO:0000256" key="7">
    <source>
        <dbReference type="SAM" id="MobiDB-lite"/>
    </source>
</evidence>
<gene>
    <name evidence="11" type="ORF">GR183_07215</name>
</gene>
<keyword evidence="4" id="KW-0067">ATP-binding</keyword>
<dbReference type="PROSITE" id="PS51194">
    <property type="entry name" value="HELICASE_CTER"/>
    <property type="match status" value="1"/>
</dbReference>
<evidence type="ECO:0000256" key="5">
    <source>
        <dbReference type="ARBA" id="ARBA00038437"/>
    </source>
</evidence>
<dbReference type="SMART" id="SM00490">
    <property type="entry name" value="HELICc"/>
    <property type="match status" value="1"/>
</dbReference>
<evidence type="ECO:0000256" key="3">
    <source>
        <dbReference type="ARBA" id="ARBA00022806"/>
    </source>
</evidence>
<feature type="domain" description="Helicase ATP-binding" evidence="8">
    <location>
        <begin position="93"/>
        <end position="268"/>
    </location>
</feature>
<accession>A0A7X3LTE3</accession>
<feature type="region of interest" description="Disordered" evidence="7">
    <location>
        <begin position="428"/>
        <end position="517"/>
    </location>
</feature>
<keyword evidence="3 11" id="KW-0347">Helicase</keyword>
<dbReference type="PANTHER" id="PTHR47959:SF13">
    <property type="entry name" value="ATP-DEPENDENT RNA HELICASE RHLE"/>
    <property type="match status" value="1"/>
</dbReference>
<dbReference type="PANTHER" id="PTHR47959">
    <property type="entry name" value="ATP-DEPENDENT RNA HELICASE RHLE-RELATED"/>
    <property type="match status" value="1"/>
</dbReference>
<dbReference type="SUPFAM" id="SSF52540">
    <property type="entry name" value="P-loop containing nucleoside triphosphate hydrolases"/>
    <property type="match status" value="1"/>
</dbReference>
<dbReference type="InterPro" id="IPR011545">
    <property type="entry name" value="DEAD/DEAH_box_helicase_dom"/>
</dbReference>